<protein>
    <recommendedName>
        <fullName evidence="4">BRO1 domain-containing protein</fullName>
    </recommendedName>
</protein>
<reference evidence="2 3" key="1">
    <citation type="submission" date="2017-03" db="EMBL/GenBank/DDBJ databases">
        <title>WGS assembly of Porphyra umbilicalis.</title>
        <authorList>
            <person name="Brawley S.H."/>
            <person name="Blouin N.A."/>
            <person name="Ficko-Blean E."/>
            <person name="Wheeler G.L."/>
            <person name="Lohr M."/>
            <person name="Goodson H.V."/>
            <person name="Jenkins J.W."/>
            <person name="Blaby-Haas C.E."/>
            <person name="Helliwell K.E."/>
            <person name="Chan C."/>
            <person name="Marriage T."/>
            <person name="Bhattacharya D."/>
            <person name="Klein A.S."/>
            <person name="Badis Y."/>
            <person name="Brodie J."/>
            <person name="Cao Y."/>
            <person name="Collen J."/>
            <person name="Dittami S.M."/>
            <person name="Gachon C.M."/>
            <person name="Green B.R."/>
            <person name="Karpowicz S."/>
            <person name="Kim J.W."/>
            <person name="Kudahl U."/>
            <person name="Lin S."/>
            <person name="Michel G."/>
            <person name="Mittag M."/>
            <person name="Olson B.J."/>
            <person name="Pangilinan J."/>
            <person name="Peng Y."/>
            <person name="Qiu H."/>
            <person name="Shu S."/>
            <person name="Singer J.T."/>
            <person name="Smith A.G."/>
            <person name="Sprecher B.N."/>
            <person name="Wagner V."/>
            <person name="Wang W."/>
            <person name="Wang Z.-Y."/>
            <person name="Yan J."/>
            <person name="Yarish C."/>
            <person name="Zoeuner-Riek S."/>
            <person name="Zhuang Y."/>
            <person name="Zou Y."/>
            <person name="Lindquist E.A."/>
            <person name="Grimwood J."/>
            <person name="Barry K."/>
            <person name="Rokhsar D.S."/>
            <person name="Schmutz J."/>
            <person name="Stiller J.W."/>
            <person name="Grossman A.R."/>
            <person name="Prochnik S.E."/>
        </authorList>
    </citation>
    <scope>NUCLEOTIDE SEQUENCE [LARGE SCALE GENOMIC DNA]</scope>
    <source>
        <strain evidence="2">4086291</strain>
    </source>
</reference>
<gene>
    <name evidence="2" type="ORF">BU14_0453s0001</name>
</gene>
<proteinExistence type="predicted"/>
<feature type="region of interest" description="Disordered" evidence="1">
    <location>
        <begin position="1"/>
        <end position="25"/>
    </location>
</feature>
<evidence type="ECO:0000313" key="2">
    <source>
        <dbReference type="EMBL" id="OSX72235.1"/>
    </source>
</evidence>
<accession>A0A1X6NUJ7</accession>
<evidence type="ECO:0008006" key="4">
    <source>
        <dbReference type="Google" id="ProtNLM"/>
    </source>
</evidence>
<dbReference type="AlphaFoldDB" id="A0A1X6NUJ7"/>
<keyword evidence="3" id="KW-1185">Reference proteome</keyword>
<dbReference type="EMBL" id="KV919074">
    <property type="protein sequence ID" value="OSX72235.1"/>
    <property type="molecule type" value="Genomic_DNA"/>
</dbReference>
<dbReference type="Proteomes" id="UP000218209">
    <property type="component" value="Unassembled WGS sequence"/>
</dbReference>
<evidence type="ECO:0000256" key="1">
    <source>
        <dbReference type="SAM" id="MobiDB-lite"/>
    </source>
</evidence>
<organism evidence="2 3">
    <name type="scientific">Porphyra umbilicalis</name>
    <name type="common">Purple laver</name>
    <name type="synonym">Red alga</name>
    <dbReference type="NCBI Taxonomy" id="2786"/>
    <lineage>
        <taxon>Eukaryota</taxon>
        <taxon>Rhodophyta</taxon>
        <taxon>Bangiophyceae</taxon>
        <taxon>Bangiales</taxon>
        <taxon>Bangiaceae</taxon>
        <taxon>Porphyra</taxon>
    </lineage>
</organism>
<evidence type="ECO:0000313" key="3">
    <source>
        <dbReference type="Proteomes" id="UP000218209"/>
    </source>
</evidence>
<name>A0A1X6NUJ7_PORUM</name>
<feature type="compositionally biased region" description="Basic residues" evidence="1">
    <location>
        <begin position="1"/>
        <end position="12"/>
    </location>
</feature>
<sequence>MAERRNRRHQHVAHPDGFDDPDLPGAGDIIRSYEICHSMQRLDGIPVPFEPSDARLLARFKEGSSEFHKAAFAYQIAAWSQELSNAAVALFYGRDSLRSSGLADRLAGAAIAARQLFRLATAQYDYLE</sequence>